<dbReference type="EMBL" id="CAMGYJ010000002">
    <property type="protein sequence ID" value="CAI0385833.1"/>
    <property type="molecule type" value="Genomic_DNA"/>
</dbReference>
<dbReference type="Pfam" id="PF00854">
    <property type="entry name" value="PTR2"/>
    <property type="match status" value="1"/>
</dbReference>
<feature type="region of interest" description="Disordered" evidence="6">
    <location>
        <begin position="1"/>
        <end position="33"/>
    </location>
</feature>
<feature type="region of interest" description="Disordered" evidence="6">
    <location>
        <begin position="643"/>
        <end position="663"/>
    </location>
</feature>
<accession>A0AAV0HLW7</accession>
<dbReference type="GO" id="GO:0016020">
    <property type="term" value="C:membrane"/>
    <property type="evidence" value="ECO:0007669"/>
    <property type="project" value="UniProtKB-SubCell"/>
</dbReference>
<gene>
    <name evidence="8" type="ORF">LITE_LOCUS4933</name>
</gene>
<feature type="transmembrane region" description="Helical" evidence="7">
    <location>
        <begin position="523"/>
        <end position="544"/>
    </location>
</feature>
<keyword evidence="3 7" id="KW-0812">Transmembrane</keyword>
<dbReference type="SUPFAM" id="SSF103473">
    <property type="entry name" value="MFS general substrate transporter"/>
    <property type="match status" value="1"/>
</dbReference>
<keyword evidence="4 7" id="KW-1133">Transmembrane helix</keyword>
<feature type="transmembrane region" description="Helical" evidence="7">
    <location>
        <begin position="162"/>
        <end position="184"/>
    </location>
</feature>
<keyword evidence="9" id="KW-1185">Reference proteome</keyword>
<sequence length="663" mass="73860">MGSERKKKTAVNPERESHFVARRQSGGRTSSEDRELLLPSLPVGQFHRKDQIFEQNPMEKLEGTCSDKEGRQDYTRDGTLSLRGKPVLRSRTGGWKACSFFLGYEVFERMAFYGIASNLVIYLSVKLHEGTVKSSNNVTTWTGSVWMFPILGGYIADAHLGRYWTFVIAAALYLLGMTLLTMAVSVPGLKPPSCGGNVKEDECPLRASAVQKGVYYTALYIIAVGTGGTKPNISTIGADQFDEFEPKEKKSKLSFFNWWMFSIFFGTLFSNTFLVYIQDNVNWSIGYAIPTVGLAISIAVFLTGTPFYRHRLPAGSPFTKMAQVFVAALRKRNTTVPNDSTELHELRLDEYSRAGNFPVHHTTPLRSMDGCSFLDKAAVKDKSSSPWMVCPVTQVEETKQMIQLLPIFTATIVPSIVIAQIHTLFIQQGTTLDRKVGPNFSIPPACLTVFVTLSMLISLAAYDRILVPAARRYTGNPRGISILQRMGIGLFLQTITVAVASLAETRRLNVIAQHNITGKQDTVPLTIFVLLPQFVLMGIADAFVEVARIEFFYDQAPQGMKSLGTSYFTTGLGIGYFMSSVFLRTVAGVSSRHARRGWILDNLNLSHLDYYYALLVILSVVNLLYFLLVSKLYVYNAAIRSNKKEEEVDDDDDASEEESLQCK</sequence>
<protein>
    <submittedName>
        <fullName evidence="8">Uncharacterized protein</fullName>
    </submittedName>
</protein>
<dbReference type="AlphaFoldDB" id="A0AAV0HLW7"/>
<dbReference type="InterPro" id="IPR036259">
    <property type="entry name" value="MFS_trans_sf"/>
</dbReference>
<comment type="subcellular location">
    <subcellularLocation>
        <location evidence="1">Membrane</location>
        <topology evidence="1">Multi-pass membrane protein</topology>
    </subcellularLocation>
</comment>
<evidence type="ECO:0000256" key="2">
    <source>
        <dbReference type="ARBA" id="ARBA00005982"/>
    </source>
</evidence>
<feature type="transmembrane region" description="Helical" evidence="7">
    <location>
        <begin position="482"/>
        <end position="503"/>
    </location>
</feature>
<evidence type="ECO:0000256" key="6">
    <source>
        <dbReference type="SAM" id="MobiDB-lite"/>
    </source>
</evidence>
<feature type="compositionally biased region" description="Acidic residues" evidence="6">
    <location>
        <begin position="647"/>
        <end position="663"/>
    </location>
</feature>
<feature type="transmembrane region" description="Helical" evidence="7">
    <location>
        <begin position="138"/>
        <end position="156"/>
    </location>
</feature>
<comment type="similarity">
    <text evidence="2">Belongs to the major facilitator superfamily. Proton-dependent oligopeptide transporter (POT/PTR) (TC 2.A.17) family.</text>
</comment>
<evidence type="ECO:0000256" key="3">
    <source>
        <dbReference type="ARBA" id="ARBA00022692"/>
    </source>
</evidence>
<dbReference type="GO" id="GO:0071916">
    <property type="term" value="F:dipeptide transmembrane transporter activity"/>
    <property type="evidence" value="ECO:0007669"/>
    <property type="project" value="InterPro"/>
</dbReference>
<dbReference type="InterPro" id="IPR000109">
    <property type="entry name" value="POT_fam"/>
</dbReference>
<evidence type="ECO:0000256" key="1">
    <source>
        <dbReference type="ARBA" id="ARBA00004141"/>
    </source>
</evidence>
<comment type="caution">
    <text evidence="8">The sequence shown here is derived from an EMBL/GenBank/DDBJ whole genome shotgun (WGS) entry which is preliminary data.</text>
</comment>
<name>A0AAV0HLW7_9ROSI</name>
<dbReference type="CDD" id="cd17417">
    <property type="entry name" value="MFS_NPF5"/>
    <property type="match status" value="1"/>
</dbReference>
<evidence type="ECO:0000313" key="9">
    <source>
        <dbReference type="Proteomes" id="UP001154282"/>
    </source>
</evidence>
<feature type="transmembrane region" description="Helical" evidence="7">
    <location>
        <begin position="442"/>
        <end position="462"/>
    </location>
</feature>
<reference evidence="8" key="1">
    <citation type="submission" date="2022-08" db="EMBL/GenBank/DDBJ databases">
        <authorList>
            <person name="Gutierrez-Valencia J."/>
        </authorList>
    </citation>
    <scope>NUCLEOTIDE SEQUENCE</scope>
</reference>
<feature type="transmembrane region" description="Helical" evidence="7">
    <location>
        <begin position="283"/>
        <end position="302"/>
    </location>
</feature>
<dbReference type="InterPro" id="IPR044739">
    <property type="entry name" value="NRT1/PTR"/>
</dbReference>
<feature type="transmembrane region" description="Helical" evidence="7">
    <location>
        <begin position="565"/>
        <end position="590"/>
    </location>
</feature>
<evidence type="ECO:0000256" key="5">
    <source>
        <dbReference type="ARBA" id="ARBA00023136"/>
    </source>
</evidence>
<dbReference type="Gene3D" id="1.20.1250.20">
    <property type="entry name" value="MFS general substrate transporter like domains"/>
    <property type="match status" value="1"/>
</dbReference>
<proteinExistence type="inferred from homology"/>
<feature type="transmembrane region" description="Helical" evidence="7">
    <location>
        <begin position="256"/>
        <end position="277"/>
    </location>
</feature>
<evidence type="ECO:0000313" key="8">
    <source>
        <dbReference type="EMBL" id="CAI0385833.1"/>
    </source>
</evidence>
<feature type="transmembrane region" description="Helical" evidence="7">
    <location>
        <begin position="404"/>
        <end position="422"/>
    </location>
</feature>
<dbReference type="Proteomes" id="UP001154282">
    <property type="component" value="Unassembled WGS sequence"/>
</dbReference>
<dbReference type="GO" id="GO:0042937">
    <property type="term" value="F:tripeptide transmembrane transporter activity"/>
    <property type="evidence" value="ECO:0007669"/>
    <property type="project" value="InterPro"/>
</dbReference>
<feature type="transmembrane region" description="Helical" evidence="7">
    <location>
        <begin position="610"/>
        <end position="634"/>
    </location>
</feature>
<organism evidence="8 9">
    <name type="scientific">Linum tenue</name>
    <dbReference type="NCBI Taxonomy" id="586396"/>
    <lineage>
        <taxon>Eukaryota</taxon>
        <taxon>Viridiplantae</taxon>
        <taxon>Streptophyta</taxon>
        <taxon>Embryophyta</taxon>
        <taxon>Tracheophyta</taxon>
        <taxon>Spermatophyta</taxon>
        <taxon>Magnoliopsida</taxon>
        <taxon>eudicotyledons</taxon>
        <taxon>Gunneridae</taxon>
        <taxon>Pentapetalae</taxon>
        <taxon>rosids</taxon>
        <taxon>fabids</taxon>
        <taxon>Malpighiales</taxon>
        <taxon>Linaceae</taxon>
        <taxon>Linum</taxon>
    </lineage>
</organism>
<dbReference type="PANTHER" id="PTHR11654">
    <property type="entry name" value="OLIGOPEPTIDE TRANSPORTER-RELATED"/>
    <property type="match status" value="1"/>
</dbReference>
<evidence type="ECO:0000256" key="4">
    <source>
        <dbReference type="ARBA" id="ARBA00022989"/>
    </source>
</evidence>
<keyword evidence="5 7" id="KW-0472">Membrane</keyword>
<evidence type="ECO:0000256" key="7">
    <source>
        <dbReference type="SAM" id="Phobius"/>
    </source>
</evidence>